<feature type="transmembrane region" description="Helical" evidence="1">
    <location>
        <begin position="9"/>
        <end position="28"/>
    </location>
</feature>
<protein>
    <recommendedName>
        <fullName evidence="2">DUF3899 domain-containing protein</fullName>
    </recommendedName>
</protein>
<comment type="caution">
    <text evidence="3">The sequence shown here is derived from an EMBL/GenBank/DDBJ whole genome shotgun (WGS) entry which is preliminary data.</text>
</comment>
<sequence length="135" mass="15896">MYVAKRKWFIRIILSITFSILSGMISIITEGKFLTNYINISFMIGLFLLMISGVAVVIFSGFFDLFAKGWKQLFFKSDPSVDRSHWRYEINANGESKDDLLRKNAKRELFIFIPLFISLFLIIQSYFFLYLLVYN</sequence>
<keyword evidence="1" id="KW-0812">Transmembrane</keyword>
<accession>A0A135L1F2</accession>
<gene>
    <name evidence="3" type="ORF">U473_01405</name>
</gene>
<keyword evidence="1" id="KW-0472">Membrane</keyword>
<evidence type="ECO:0000259" key="2">
    <source>
        <dbReference type="Pfam" id="PF13038"/>
    </source>
</evidence>
<keyword evidence="4" id="KW-1185">Reference proteome</keyword>
<dbReference type="AlphaFoldDB" id="A0A135L1F2"/>
<evidence type="ECO:0000256" key="1">
    <source>
        <dbReference type="SAM" id="Phobius"/>
    </source>
</evidence>
<feature type="transmembrane region" description="Helical" evidence="1">
    <location>
        <begin position="109"/>
        <end position="133"/>
    </location>
</feature>
<feature type="transmembrane region" description="Helical" evidence="1">
    <location>
        <begin position="40"/>
        <end position="67"/>
    </location>
</feature>
<dbReference type="Pfam" id="PF13038">
    <property type="entry name" value="DUF3899"/>
    <property type="match status" value="1"/>
</dbReference>
<evidence type="ECO:0000313" key="3">
    <source>
        <dbReference type="EMBL" id="KXG42834.1"/>
    </source>
</evidence>
<proteinExistence type="predicted"/>
<name>A0A135L1F2_9BACI</name>
<reference evidence="3 4" key="1">
    <citation type="submission" date="2016-02" db="EMBL/GenBank/DDBJ databases">
        <title>Draft Genome for Tepidibacillus decaturensis nov. sp. Strain Z9, an Anaerobic, Moderately Thermophilic and Heterotrophic Bacterium from Deep Subsurface of the Illinois Basin, USA.</title>
        <authorList>
            <person name="Dong Y."/>
            <person name="Chang J.Y."/>
            <person name="Sanford R."/>
            <person name="Fouke B.W."/>
        </authorList>
    </citation>
    <scope>NUCLEOTIDE SEQUENCE [LARGE SCALE GENOMIC DNA]</scope>
    <source>
        <strain evidence="3 4">Z9</strain>
    </source>
</reference>
<dbReference type="Proteomes" id="UP000070352">
    <property type="component" value="Unassembled WGS sequence"/>
</dbReference>
<dbReference type="STRING" id="1413211.U473_01405"/>
<evidence type="ECO:0000313" key="4">
    <source>
        <dbReference type="Proteomes" id="UP000070352"/>
    </source>
</evidence>
<dbReference type="InterPro" id="IPR025007">
    <property type="entry name" value="DUF3899"/>
</dbReference>
<organism evidence="3 4">
    <name type="scientific">Tepidibacillus decaturensis</name>
    <dbReference type="NCBI Taxonomy" id="1413211"/>
    <lineage>
        <taxon>Bacteria</taxon>
        <taxon>Bacillati</taxon>
        <taxon>Bacillota</taxon>
        <taxon>Bacilli</taxon>
        <taxon>Bacillales</taxon>
        <taxon>Bacillaceae</taxon>
        <taxon>Tepidibacillus</taxon>
    </lineage>
</organism>
<feature type="domain" description="DUF3899" evidence="2">
    <location>
        <begin position="38"/>
        <end position="131"/>
    </location>
</feature>
<keyword evidence="1" id="KW-1133">Transmembrane helix</keyword>
<dbReference type="EMBL" id="LSKU01000001">
    <property type="protein sequence ID" value="KXG42834.1"/>
    <property type="molecule type" value="Genomic_DNA"/>
</dbReference>